<feature type="chain" id="PRO_5046030884" evidence="1">
    <location>
        <begin position="18"/>
        <end position="222"/>
    </location>
</feature>
<comment type="caution">
    <text evidence="2">The sequence shown here is derived from an EMBL/GenBank/DDBJ whole genome shotgun (WGS) entry which is preliminary data.</text>
</comment>
<evidence type="ECO:0000313" key="3">
    <source>
        <dbReference type="Proteomes" id="UP001163828"/>
    </source>
</evidence>
<sequence length="222" mass="25157">MLMRLVLMCICLNESLTVPKPLVYKTSLRPVPDSLPVPHSALCWSKGLLLMLLGLASVRPLVAVPVSAPSRTIYATVWFKEVEKGRIITSDDQQHLQWATRKLMEKFTGKEHNTANIPFLSWENGPTEFAPEGFNFTFSIQEPPEGIRYHSGRVQLQLSSKGWRYRGSIWNEVNPAKEDKPVVENAWTILNPEVNIVRLHRLFVLTGAHILSSRSRASKRST</sequence>
<keyword evidence="3" id="KW-1185">Reference proteome</keyword>
<reference evidence="2" key="1">
    <citation type="submission" date="2022-08" db="EMBL/GenBank/DDBJ databases">
        <authorList>
            <consortium name="DOE Joint Genome Institute"/>
            <person name="Min B."/>
            <person name="Riley R."/>
            <person name="Sierra-Patev S."/>
            <person name="Naranjo-Ortiz M."/>
            <person name="Looney B."/>
            <person name="Konkel Z."/>
            <person name="Slot J.C."/>
            <person name="Sakamoto Y."/>
            <person name="Steenwyk J.L."/>
            <person name="Rokas A."/>
            <person name="Carro J."/>
            <person name="Camarero S."/>
            <person name="Ferreira P."/>
            <person name="Molpeceres G."/>
            <person name="Ruiz-Duenas F.J."/>
            <person name="Serrano A."/>
            <person name="Henrissat B."/>
            <person name="Drula E."/>
            <person name="Hughes K.W."/>
            <person name="Mata J.L."/>
            <person name="Ishikawa N.K."/>
            <person name="Vargas-Isla R."/>
            <person name="Ushijima S."/>
            <person name="Smith C.A."/>
            <person name="Ahrendt S."/>
            <person name="Andreopoulos W."/>
            <person name="He G."/>
            <person name="Labutti K."/>
            <person name="Lipzen A."/>
            <person name="Ng V."/>
            <person name="Sandor L."/>
            <person name="Barry K."/>
            <person name="Martinez A.T."/>
            <person name="Xiao Y."/>
            <person name="Gibbons J.G."/>
            <person name="Terashima K."/>
            <person name="Hibbett D.S."/>
            <person name="Grigoriev I.V."/>
        </authorList>
    </citation>
    <scope>NUCLEOTIDE SEQUENCE</scope>
    <source>
        <strain evidence="2">TFB10827</strain>
    </source>
</reference>
<accession>A0ABQ8Q4I6</accession>
<proteinExistence type="predicted"/>
<dbReference type="EMBL" id="MU790752">
    <property type="protein sequence ID" value="KAJ3993627.1"/>
    <property type="molecule type" value="Genomic_DNA"/>
</dbReference>
<keyword evidence="1" id="KW-0732">Signal</keyword>
<protein>
    <submittedName>
        <fullName evidence="2">Uncharacterized protein</fullName>
    </submittedName>
</protein>
<feature type="signal peptide" evidence="1">
    <location>
        <begin position="1"/>
        <end position="17"/>
    </location>
</feature>
<evidence type="ECO:0000256" key="1">
    <source>
        <dbReference type="SAM" id="SignalP"/>
    </source>
</evidence>
<dbReference type="Proteomes" id="UP001163828">
    <property type="component" value="Unassembled WGS sequence"/>
</dbReference>
<organism evidence="2 3">
    <name type="scientific">Lentinula boryana</name>
    <dbReference type="NCBI Taxonomy" id="40481"/>
    <lineage>
        <taxon>Eukaryota</taxon>
        <taxon>Fungi</taxon>
        <taxon>Dikarya</taxon>
        <taxon>Basidiomycota</taxon>
        <taxon>Agaricomycotina</taxon>
        <taxon>Agaricomycetes</taxon>
        <taxon>Agaricomycetidae</taxon>
        <taxon>Agaricales</taxon>
        <taxon>Marasmiineae</taxon>
        <taxon>Omphalotaceae</taxon>
        <taxon>Lentinula</taxon>
    </lineage>
</organism>
<gene>
    <name evidence="2" type="ORF">F5050DRAFT_678583</name>
</gene>
<name>A0ABQ8Q4I6_9AGAR</name>
<evidence type="ECO:0000313" key="2">
    <source>
        <dbReference type="EMBL" id="KAJ3993627.1"/>
    </source>
</evidence>